<comment type="caution">
    <text evidence="3">The sequence shown here is derived from an EMBL/GenBank/DDBJ whole genome shotgun (WGS) entry which is preliminary data.</text>
</comment>
<protein>
    <submittedName>
        <fullName evidence="3">FGLLP motif-containing membrane protein</fullName>
    </submittedName>
</protein>
<feature type="transmembrane region" description="Helical" evidence="2">
    <location>
        <begin position="700"/>
        <end position="718"/>
    </location>
</feature>
<organism evidence="3 4">
    <name type="scientific">Streptodolium elevatio</name>
    <dbReference type="NCBI Taxonomy" id="3157996"/>
    <lineage>
        <taxon>Bacteria</taxon>
        <taxon>Bacillati</taxon>
        <taxon>Actinomycetota</taxon>
        <taxon>Actinomycetes</taxon>
        <taxon>Kitasatosporales</taxon>
        <taxon>Streptomycetaceae</taxon>
        <taxon>Streptodolium</taxon>
    </lineage>
</organism>
<name>A0ABV3DLY9_9ACTN</name>
<evidence type="ECO:0000256" key="1">
    <source>
        <dbReference type="SAM" id="MobiDB-lite"/>
    </source>
</evidence>
<keyword evidence="4" id="KW-1185">Reference proteome</keyword>
<feature type="transmembrane region" description="Helical" evidence="2">
    <location>
        <begin position="455"/>
        <end position="474"/>
    </location>
</feature>
<gene>
    <name evidence="3" type="ORF">AB0C36_25080</name>
</gene>
<proteinExistence type="predicted"/>
<dbReference type="EMBL" id="JBEZFP010000071">
    <property type="protein sequence ID" value="MEU8136772.1"/>
    <property type="molecule type" value="Genomic_DNA"/>
</dbReference>
<reference evidence="3 4" key="1">
    <citation type="submission" date="2024-06" db="EMBL/GenBank/DDBJ databases">
        <title>The Natural Products Discovery Center: Release of the First 8490 Sequenced Strains for Exploring Actinobacteria Biosynthetic Diversity.</title>
        <authorList>
            <person name="Kalkreuter E."/>
            <person name="Kautsar S.A."/>
            <person name="Yang D."/>
            <person name="Bader C.D."/>
            <person name="Teijaro C.N."/>
            <person name="Fluegel L."/>
            <person name="Davis C.M."/>
            <person name="Simpson J.R."/>
            <person name="Lauterbach L."/>
            <person name="Steele A.D."/>
            <person name="Gui C."/>
            <person name="Meng S."/>
            <person name="Li G."/>
            <person name="Viehrig K."/>
            <person name="Ye F."/>
            <person name="Su P."/>
            <person name="Kiefer A.F."/>
            <person name="Nichols A."/>
            <person name="Cepeda A.J."/>
            <person name="Yan W."/>
            <person name="Fan B."/>
            <person name="Jiang Y."/>
            <person name="Adhikari A."/>
            <person name="Zheng C.-J."/>
            <person name="Schuster L."/>
            <person name="Cowan T.M."/>
            <person name="Smanski M.J."/>
            <person name="Chevrette M.G."/>
            <person name="De Carvalho L.P.S."/>
            <person name="Shen B."/>
        </authorList>
    </citation>
    <scope>NUCLEOTIDE SEQUENCE [LARGE SCALE GENOMIC DNA]</scope>
    <source>
        <strain evidence="3 4">NPDC048946</strain>
    </source>
</reference>
<feature type="compositionally biased region" description="Pro residues" evidence="1">
    <location>
        <begin position="215"/>
        <end position="251"/>
    </location>
</feature>
<feature type="transmembrane region" description="Helical" evidence="2">
    <location>
        <begin position="516"/>
        <end position="534"/>
    </location>
</feature>
<evidence type="ECO:0000313" key="4">
    <source>
        <dbReference type="Proteomes" id="UP001551482"/>
    </source>
</evidence>
<feature type="compositionally biased region" description="Low complexity" evidence="1">
    <location>
        <begin position="292"/>
        <end position="303"/>
    </location>
</feature>
<feature type="transmembrane region" description="Helical" evidence="2">
    <location>
        <begin position="730"/>
        <end position="755"/>
    </location>
</feature>
<feature type="compositionally biased region" description="Pro residues" evidence="1">
    <location>
        <begin position="260"/>
        <end position="276"/>
    </location>
</feature>
<evidence type="ECO:0000256" key="2">
    <source>
        <dbReference type="SAM" id="Phobius"/>
    </source>
</evidence>
<feature type="transmembrane region" description="Helical" evidence="2">
    <location>
        <begin position="540"/>
        <end position="558"/>
    </location>
</feature>
<keyword evidence="2" id="KW-0812">Transmembrane</keyword>
<sequence>MQGDTLRRALGRFGSRLLDKAALVLPMLLIGVLTLAAAVAPAQGRDGARVRPVAGEMTLSRVDGRPGDKVTLTYEASCGRVHWDGKPVPAKEFPGGEFCKSYEFTVPADAAARDHKVGLGDGSPVVDFTVWPNPRIEVDRTAQPGQRAFIHYLNHESCAASITFDDSTVLGKLQWGYQSGDFVIPAGADPKSAHSLRMLCGGKVVASAPMTVQAPPVPPSPRNEPTQPPPPPPVVGEPRPADPVPVAPGVPQPHVADPGAPAPNAPPVPAPVPVPAPADKSVPPTTTPVPGGPSAAPGPSSAPEPGRVDATVRGQSPPAAAAGAPRPPEAESGRDDPSGTGRTGPDLDVTAGRPGETAQATATNLPPGCTAEPGPRVELDGRTLDFVRTAPPVPGASGATWQAVVRLPADARVGAHKMTLSCGTQDVVKTSYRVDGSALQSELATSVAAPDRLNLTPGTIALTAVGVLVLLLVVRFPAELFNKTYEEHRDVIDAKLAVIRAPFVAAGTLVPQRARVVAAFAATAVLFACVEPGSGLNGRTAVLALQLGLALVLTWLTYQHAGELHARRVSGVRGPLHVAGAAFVVAAACVAVSRTAHLIPGYVYGVVVVYAVSRQGIARWNSRREAGAILIGVWLTLAVAVAAWFARTPVQEALGARTGAGQLAAGLLTLVFVAGVETVVFGLMPLRFLDGHKLRERGRLAWGVPFLLATVLFVHVLVTEYVTAVPTDQAMRALTGILVLLLGFGLASIAFWGYFLRYDRRRGAPPRPVTTIT</sequence>
<feature type="transmembrane region" description="Helical" evidence="2">
    <location>
        <begin position="666"/>
        <end position="688"/>
    </location>
</feature>
<evidence type="ECO:0000313" key="3">
    <source>
        <dbReference type="EMBL" id="MEU8136772.1"/>
    </source>
</evidence>
<keyword evidence="2" id="KW-0472">Membrane</keyword>
<feature type="transmembrane region" description="Helical" evidence="2">
    <location>
        <begin position="629"/>
        <end position="646"/>
    </location>
</feature>
<feature type="transmembrane region" description="Helical" evidence="2">
    <location>
        <begin position="21"/>
        <end position="42"/>
    </location>
</feature>
<dbReference type="InterPro" id="IPR048104">
    <property type="entry name" value="Cola_memb_dom"/>
</dbReference>
<dbReference type="Proteomes" id="UP001551482">
    <property type="component" value="Unassembled WGS sequence"/>
</dbReference>
<dbReference type="NCBIfam" id="NF041501">
    <property type="entry name" value="cola_mem"/>
    <property type="match status" value="1"/>
</dbReference>
<feature type="region of interest" description="Disordered" evidence="1">
    <location>
        <begin position="211"/>
        <end position="376"/>
    </location>
</feature>
<feature type="transmembrane region" description="Helical" evidence="2">
    <location>
        <begin position="599"/>
        <end position="617"/>
    </location>
</feature>
<feature type="compositionally biased region" description="Basic and acidic residues" evidence="1">
    <location>
        <begin position="328"/>
        <end position="337"/>
    </location>
</feature>
<accession>A0ABV3DLY9</accession>
<keyword evidence="2" id="KW-1133">Transmembrane helix</keyword>
<feature type="transmembrane region" description="Helical" evidence="2">
    <location>
        <begin position="570"/>
        <end position="593"/>
    </location>
</feature>
<dbReference type="RefSeq" id="WP_358357692.1">
    <property type="nucleotide sequence ID" value="NZ_JBEZFP010000071.1"/>
</dbReference>